<feature type="region of interest" description="Disordered" evidence="1">
    <location>
        <begin position="944"/>
        <end position="1143"/>
    </location>
</feature>
<reference evidence="3 4" key="1">
    <citation type="journal article" date="2019" name="PLoS Pathog.">
        <title>Genome sequence of the bovine parasite Schistosoma bovis Tanzania.</title>
        <authorList>
            <person name="Oey H."/>
            <person name="Zakrzewski M."/>
            <person name="Gobert G."/>
            <person name="Gravermann K."/>
            <person name="Stoye J."/>
            <person name="Jones M."/>
            <person name="Mcmanus D."/>
            <person name="Krause L."/>
        </authorList>
    </citation>
    <scope>NUCLEOTIDE SEQUENCE [LARGE SCALE GENOMIC DNA]</scope>
    <source>
        <strain evidence="3 4">TAN1997</strain>
    </source>
</reference>
<feature type="compositionally biased region" description="Gly residues" evidence="1">
    <location>
        <begin position="1799"/>
        <end position="1810"/>
    </location>
</feature>
<dbReference type="EMBL" id="QMKO01001458">
    <property type="protein sequence ID" value="RTG90144.1"/>
    <property type="molecule type" value="Genomic_DNA"/>
</dbReference>
<feature type="domain" description="Mediator of RNA polymerase II transcription subunit 25 von Willebrand factor type A" evidence="2">
    <location>
        <begin position="433"/>
        <end position="615"/>
    </location>
</feature>
<comment type="caution">
    <text evidence="3">The sequence shown here is derived from an EMBL/GenBank/DDBJ whole genome shotgun (WGS) entry which is preliminary data.</text>
</comment>
<feature type="compositionally biased region" description="Low complexity" evidence="1">
    <location>
        <begin position="1033"/>
        <end position="1049"/>
    </location>
</feature>
<feature type="region of interest" description="Disordered" evidence="1">
    <location>
        <begin position="809"/>
        <end position="910"/>
    </location>
</feature>
<feature type="region of interest" description="Disordered" evidence="1">
    <location>
        <begin position="1787"/>
        <end position="1810"/>
    </location>
</feature>
<dbReference type="Pfam" id="PF11265">
    <property type="entry name" value="Med25_VWA"/>
    <property type="match status" value="1"/>
</dbReference>
<organism evidence="3 4">
    <name type="scientific">Schistosoma bovis</name>
    <name type="common">Blood fluke</name>
    <dbReference type="NCBI Taxonomy" id="6184"/>
    <lineage>
        <taxon>Eukaryota</taxon>
        <taxon>Metazoa</taxon>
        <taxon>Spiralia</taxon>
        <taxon>Lophotrochozoa</taxon>
        <taxon>Platyhelminthes</taxon>
        <taxon>Trematoda</taxon>
        <taxon>Digenea</taxon>
        <taxon>Strigeidida</taxon>
        <taxon>Schistosomatoidea</taxon>
        <taxon>Schistosomatidae</taxon>
        <taxon>Schistosoma</taxon>
    </lineage>
</organism>
<keyword evidence="4" id="KW-1185">Reference proteome</keyword>
<dbReference type="InterPro" id="IPR021419">
    <property type="entry name" value="Mediator_Med25_VWA"/>
</dbReference>
<proteinExistence type="predicted"/>
<feature type="compositionally biased region" description="Low complexity" evidence="1">
    <location>
        <begin position="817"/>
        <end position="838"/>
    </location>
</feature>
<feature type="compositionally biased region" description="Polar residues" evidence="1">
    <location>
        <begin position="1102"/>
        <end position="1138"/>
    </location>
</feature>
<name>A0A430QR76_SCHBO</name>
<feature type="compositionally biased region" description="Low complexity" evidence="1">
    <location>
        <begin position="1092"/>
        <end position="1101"/>
    </location>
</feature>
<gene>
    <name evidence="3" type="ORF">DC041_0003153</name>
</gene>
<feature type="compositionally biased region" description="Polar residues" evidence="1">
    <location>
        <begin position="843"/>
        <end position="862"/>
    </location>
</feature>
<accession>A0A430QR76</accession>
<evidence type="ECO:0000259" key="2">
    <source>
        <dbReference type="Pfam" id="PF11265"/>
    </source>
</evidence>
<protein>
    <recommendedName>
        <fullName evidence="2">Mediator of RNA polymerase II transcription subunit 25 von Willebrand factor type A domain-containing protein</fullName>
    </recommendedName>
</protein>
<evidence type="ECO:0000256" key="1">
    <source>
        <dbReference type="SAM" id="MobiDB-lite"/>
    </source>
</evidence>
<feature type="compositionally biased region" description="Polar residues" evidence="1">
    <location>
        <begin position="1050"/>
        <end position="1084"/>
    </location>
</feature>
<sequence>MLNDIDLFNTLPKGAKIFAPQTNDNFCVEGTSNSSSPLNFGANQPLRPFSHPSHLCNKDLTSHCLEDHVHAPVLSYTRPSSTPASSKSVKHAAKKLTDFFPFPVAVGCSSQLCGESPSIEKLELCRPNSFTPSRFTPLKEDSSVDPVVDDLVNNTIPYEVDDKDSLFTTQAFTSTGDDEVYDSEVPSVYDHNQPLNRTSTVRAGVKRPHSAALCYTHCSDGGDPLTRPLSAPKRLIEEMHVSSNLNSILSSPDDTPISSVKFSNTDPDAPKSTLEALVASTSPLTFFPHEFPIDSECDEKFPEFAPQVSHSLMNKNIMNDLSYSVDLTSPNTEFSIKGEVDLNAINSVPSSKSMTSLDLNDPNFKCPNSHGSHKSVYSDLGLISDVLENNNTSAATHMNEYVQAIRTYAAELCPVDCVILLEHCRPFNCDSLFMKYFRDQYLCPILSNLNGGPPLNADFGRDVYTSLYSLHGFCWRKPMQTTTLMPDTPIIYKILKRVATMQHESRHTSDQINPSEGTPGHELLQAAVREFDAIDRARRGLCKKVQRHLILLAMSPVDTSKLWESDSSFIELGDDGSKLNSQEPLKNLRMRGVALSVFSPIQSPSLLKLYELVNGTPASPFYDRRWQTVALSDKLLESDIPERRIVGPMAAAFHAQTEAELSIIEHKQIFSKQTLTNGHSNRIIDDSHPPSHTSALTSDHSLNNRCVVISNNKYPVQEQNLQQSTYCTETSAYPITSNSSLTIATDGSLRTDSNSCGGNSSSQYTNDGLSPMAVTQFCATASPIGSYQRPLRNPSALAPIQYPPTSVPNYSARSVCNSRGGSESNNNTNNNNNVRSVEGITPLANSLSAGHSGPNSVDQTPGSVYGSDSVATPQGMYASQTGTVSPLQVANNSHPASQLHSPLASGGLHSHQLIPSSIQSSYNAYHHNTSHIYQNQQSLYDQNTSKVMPGTAPSPNLLQNSFRPSSNAPSPSPQFIPTTVNTSGLSSPCSSRVPSKQYSPQLTPHQQQGSPQNRLTCPGGTQKPIHSQFIRGNNNSSNQMSTSNNHQTNENFTTHSRSNTPTNTVYTNNATINSSPLNNPQYTNYIPKDNLQQQHHQQQPQMKISSPQSSSCLLGNDSNVVQHSSNPPSQPSMTISQQSHRRSHIPANTNISVHQSSQITQQQSQLCQPRSVFWEGEIHVADPNGMSMTNRFPLRLLLEQCAVRDVSQINLQMWGPVAQLSIIQAYRDSLLVERLSSPLGNGQLLARLLVDLPDSNDVNNLSALLSTQTNQMIIPLGILSPSTYRLSNPIQPGIVGFICLIYNPNRNRIHGFVPYDSEQFRQDIVMGRYTNTRSSNNMTPDLNSNLSGNHFQRVHSNSQTFSQGHVDSAGTMLNINSQYMNTPHMANNNNIPPRDPSPCNSVNPTYQYQNQSSHIPQYLPQHVNSQAQNPSKSQILGNTAYQTIQLNQRSTPSPHNLHDSLQTGPTYMPQYPLESETSTQWITNRTDSVSHQNQQLSISNNTIPNQSVRAIQSGQNSHVIQVLFKFPLLVKICFIFPFYKQPVTQRSAISTGYSNTTAYHGHPLSRPNLDRLNAPTPVPVQCNSMTDPSVMLDQTSIHNSPLTNVLSHGQQQPQSHFIPSGSRIQNTIPSNSVNSYHRNIVPQNPGYSQPQSFNQRDHYMATQSQTHLSPSGNIGSGYTCYQSRNNMVSNNIPNPSGHRFVPGPPNVGTLQMSNQQSHVPKHQHTPVLSQGENINNRHGTFGHQSAHIRPSLSNINCNTSVDGIGPHYAIPSQDLPQHMIHSNLHGSLRQQPSYDSCGPSGGGSNSQGFI</sequence>
<feature type="compositionally biased region" description="Polar residues" evidence="1">
    <location>
        <begin position="869"/>
        <end position="900"/>
    </location>
</feature>
<feature type="compositionally biased region" description="Polar residues" evidence="1">
    <location>
        <begin position="953"/>
        <end position="1015"/>
    </location>
</feature>
<evidence type="ECO:0000313" key="3">
    <source>
        <dbReference type="EMBL" id="RTG90144.1"/>
    </source>
</evidence>
<evidence type="ECO:0000313" key="4">
    <source>
        <dbReference type="Proteomes" id="UP000290809"/>
    </source>
</evidence>
<dbReference type="Proteomes" id="UP000290809">
    <property type="component" value="Unassembled WGS sequence"/>
</dbReference>
<dbReference type="STRING" id="6184.A0A430QR76"/>